<dbReference type="GO" id="GO:0005576">
    <property type="term" value="C:extracellular region"/>
    <property type="evidence" value="ECO:0007669"/>
    <property type="project" value="UniProtKB-SubCell"/>
</dbReference>
<keyword evidence="6 12" id="KW-0147">Chitin-binding</keyword>
<name>A0A2K0TFB9_TRIHA</name>
<dbReference type="EMBL" id="MTYI01000328">
    <property type="protein sequence ID" value="PNP44197.1"/>
    <property type="molecule type" value="Genomic_DNA"/>
</dbReference>
<dbReference type="InterPro" id="IPR029070">
    <property type="entry name" value="Chitinase_insertion_sf"/>
</dbReference>
<feature type="chain" id="PRO_5014441331" description="chitinase" evidence="15">
    <location>
        <begin position="34"/>
        <end position="1679"/>
    </location>
</feature>
<keyword evidence="5" id="KW-0964">Secreted</keyword>
<dbReference type="PANTHER" id="PTHR11177:SF397">
    <property type="entry name" value="CHITINASE"/>
    <property type="match status" value="1"/>
</dbReference>
<feature type="disulfide bond" evidence="12">
    <location>
        <begin position="128"/>
        <end position="142"/>
    </location>
</feature>
<evidence type="ECO:0000256" key="12">
    <source>
        <dbReference type="PROSITE-ProRule" id="PRU00261"/>
    </source>
</evidence>
<dbReference type="PROSITE" id="PS50941">
    <property type="entry name" value="CHIT_BIND_I_2"/>
    <property type="match status" value="2"/>
</dbReference>
<feature type="disulfide bond" evidence="12">
    <location>
        <begin position="123"/>
        <end position="135"/>
    </location>
</feature>
<dbReference type="PROSITE" id="PS00026">
    <property type="entry name" value="CHIT_BIND_I_1"/>
    <property type="match status" value="1"/>
</dbReference>
<dbReference type="GO" id="GO:0000272">
    <property type="term" value="P:polysaccharide catabolic process"/>
    <property type="evidence" value="ECO:0007669"/>
    <property type="project" value="UniProtKB-KW"/>
</dbReference>
<feature type="disulfide bond" evidence="12">
    <location>
        <begin position="148"/>
        <end position="152"/>
    </location>
</feature>
<dbReference type="Gene3D" id="3.10.50.10">
    <property type="match status" value="1"/>
</dbReference>
<evidence type="ECO:0000256" key="6">
    <source>
        <dbReference type="ARBA" id="ARBA00022669"/>
    </source>
</evidence>
<dbReference type="PROSITE" id="PS51910">
    <property type="entry name" value="GH18_2"/>
    <property type="match status" value="1"/>
</dbReference>
<dbReference type="SUPFAM" id="SSF54556">
    <property type="entry name" value="Chitinase insertion domain"/>
    <property type="match status" value="1"/>
</dbReference>
<evidence type="ECO:0000256" key="3">
    <source>
        <dbReference type="ARBA" id="ARBA00008682"/>
    </source>
</evidence>
<feature type="signal peptide" evidence="15">
    <location>
        <begin position="1"/>
        <end position="33"/>
    </location>
</feature>
<feature type="disulfide bond" evidence="12">
    <location>
        <begin position="79"/>
        <end position="91"/>
    </location>
</feature>
<feature type="domain" description="GH18" evidence="17">
    <location>
        <begin position="166"/>
        <end position="535"/>
    </location>
</feature>
<dbReference type="Gene3D" id="3.30.60.10">
    <property type="entry name" value="Endochitinase-like"/>
    <property type="match status" value="1"/>
</dbReference>
<evidence type="ECO:0000256" key="7">
    <source>
        <dbReference type="ARBA" id="ARBA00022801"/>
    </source>
</evidence>
<dbReference type="GO" id="GO:0008061">
    <property type="term" value="F:chitin binding"/>
    <property type="evidence" value="ECO:0007669"/>
    <property type="project" value="UniProtKB-UniRule"/>
</dbReference>
<organism evidence="18 19">
    <name type="scientific">Trichoderma harzianum</name>
    <name type="common">Hypocrea lixii</name>
    <dbReference type="NCBI Taxonomy" id="5544"/>
    <lineage>
        <taxon>Eukaryota</taxon>
        <taxon>Fungi</taxon>
        <taxon>Dikarya</taxon>
        <taxon>Ascomycota</taxon>
        <taxon>Pezizomycotina</taxon>
        <taxon>Sordariomycetes</taxon>
        <taxon>Hypocreomycetidae</taxon>
        <taxon>Hypocreales</taxon>
        <taxon>Hypocreaceae</taxon>
        <taxon>Trichoderma</taxon>
    </lineage>
</organism>
<dbReference type="PANTHER" id="PTHR11177">
    <property type="entry name" value="CHITINASE"/>
    <property type="match status" value="1"/>
</dbReference>
<dbReference type="Pfam" id="PF00704">
    <property type="entry name" value="Glyco_hydro_18"/>
    <property type="match status" value="1"/>
</dbReference>
<comment type="similarity">
    <text evidence="3">Belongs to the glycosyl hydrolase 18 family. Chitinase class V subfamily.</text>
</comment>
<keyword evidence="15" id="KW-0732">Signal</keyword>
<feature type="disulfide bond" evidence="12">
    <location>
        <begin position="102"/>
        <end position="106"/>
    </location>
</feature>
<dbReference type="CDD" id="cd00035">
    <property type="entry name" value="ChtBD1"/>
    <property type="match status" value="1"/>
</dbReference>
<dbReference type="InterPro" id="IPR011583">
    <property type="entry name" value="Chitinase_II/V-like_cat"/>
</dbReference>
<comment type="subcellular location">
    <subcellularLocation>
        <location evidence="2">Secreted</location>
    </subcellularLocation>
</comment>
<dbReference type="InterPro" id="IPR001002">
    <property type="entry name" value="Chitin-bd_1"/>
</dbReference>
<dbReference type="InterPro" id="IPR017853">
    <property type="entry name" value="GH"/>
</dbReference>
<dbReference type="InterPro" id="IPR001579">
    <property type="entry name" value="Glyco_hydro_18_chit_AS"/>
</dbReference>
<reference evidence="18 19" key="1">
    <citation type="submission" date="2017-02" db="EMBL/GenBank/DDBJ databases">
        <title>Genomes of Trichoderma spp. with biocontrol activity.</title>
        <authorList>
            <person name="Gardiner D."/>
            <person name="Kazan K."/>
            <person name="Vos C."/>
            <person name="Harvey P."/>
        </authorList>
    </citation>
    <scope>NUCLEOTIDE SEQUENCE [LARGE SCALE GENOMIC DNA]</scope>
    <source>
        <strain evidence="18 19">Tr1</strain>
    </source>
</reference>
<dbReference type="InterPro" id="IPR018371">
    <property type="entry name" value="Chitin-binding_1_CS"/>
</dbReference>
<keyword evidence="11" id="KW-0624">Polysaccharide degradation</keyword>
<evidence type="ECO:0000259" key="16">
    <source>
        <dbReference type="PROSITE" id="PS50941"/>
    </source>
</evidence>
<dbReference type="SUPFAM" id="SSF57016">
    <property type="entry name" value="Plant lectins/antimicrobial peptides"/>
    <property type="match status" value="1"/>
</dbReference>
<dbReference type="GO" id="GO:0008843">
    <property type="term" value="F:endochitinase activity"/>
    <property type="evidence" value="ECO:0007669"/>
    <property type="project" value="UniProtKB-EC"/>
</dbReference>
<evidence type="ECO:0000256" key="15">
    <source>
        <dbReference type="SAM" id="SignalP"/>
    </source>
</evidence>
<dbReference type="Pfam" id="PF00187">
    <property type="entry name" value="Chitin_bind_1"/>
    <property type="match status" value="1"/>
</dbReference>
<evidence type="ECO:0000256" key="9">
    <source>
        <dbReference type="ARBA" id="ARBA00023277"/>
    </source>
</evidence>
<dbReference type="SMART" id="SM00270">
    <property type="entry name" value="ChtBD1"/>
    <property type="match status" value="2"/>
</dbReference>
<evidence type="ECO:0000256" key="8">
    <source>
        <dbReference type="ARBA" id="ARBA00023024"/>
    </source>
</evidence>
<proteinExistence type="inferred from homology"/>
<dbReference type="Proteomes" id="UP000236290">
    <property type="component" value="Unassembled WGS sequence"/>
</dbReference>
<feature type="domain" description="Chitin-binding type-1" evidence="16">
    <location>
        <begin position="109"/>
        <end position="154"/>
    </location>
</feature>
<dbReference type="EC" id="3.2.1.14" evidence="4"/>
<dbReference type="Gene3D" id="3.20.20.80">
    <property type="entry name" value="Glycosidases"/>
    <property type="match status" value="1"/>
</dbReference>
<dbReference type="InterPro" id="IPR036861">
    <property type="entry name" value="Endochitinase-like_sf"/>
</dbReference>
<evidence type="ECO:0000256" key="11">
    <source>
        <dbReference type="ARBA" id="ARBA00023326"/>
    </source>
</evidence>
<evidence type="ECO:0000256" key="13">
    <source>
        <dbReference type="RuleBase" id="RU000489"/>
    </source>
</evidence>
<dbReference type="InterPro" id="IPR001223">
    <property type="entry name" value="Glyco_hydro18_cat"/>
</dbReference>
<dbReference type="InterPro" id="IPR050314">
    <property type="entry name" value="Glycosyl_Hydrlase_18"/>
</dbReference>
<accession>A0A2K0TFB9</accession>
<feature type="disulfide bond" evidence="12">
    <location>
        <begin position="84"/>
        <end position="98"/>
    </location>
</feature>
<evidence type="ECO:0000256" key="1">
    <source>
        <dbReference type="ARBA" id="ARBA00000822"/>
    </source>
</evidence>
<evidence type="ECO:0000259" key="17">
    <source>
        <dbReference type="PROSITE" id="PS51910"/>
    </source>
</evidence>
<keyword evidence="12" id="KW-1015">Disulfide bond</keyword>
<evidence type="ECO:0000256" key="14">
    <source>
        <dbReference type="SAM" id="MobiDB-lite"/>
    </source>
</evidence>
<dbReference type="OrthoDB" id="4898734at2759"/>
<dbReference type="PROSITE" id="PS01095">
    <property type="entry name" value="GH18_1"/>
    <property type="match status" value="1"/>
</dbReference>
<evidence type="ECO:0000256" key="4">
    <source>
        <dbReference type="ARBA" id="ARBA00012729"/>
    </source>
</evidence>
<comment type="catalytic activity">
    <reaction evidence="1">
        <text>Random endo-hydrolysis of N-acetyl-beta-D-glucosaminide (1-&gt;4)-beta-linkages in chitin and chitodextrins.</text>
        <dbReference type="EC" id="3.2.1.14"/>
    </reaction>
</comment>
<dbReference type="SUPFAM" id="SSF51445">
    <property type="entry name" value="(Trans)glycosidases"/>
    <property type="match status" value="1"/>
</dbReference>
<sequence>MGKKRAARPQNGTGLLMLALVAILFIFPSSVTAAGPEIGRDLELTRRAIPDLGEETKYINLFGRAAIVDDHTCAKGRPCLNGACCGSSGACGYGPAYCGIGCTSNCDAKAECGQFSADGKKTCPLNVCCSQFGFCGSTAEFCDPSSGCQSNCGTPHSPGSGGNVRSQIIGYYESWSSYSGRCGSLKPSQLPVSALNIVNFAFAYISPETAQIIPMVGEDGTTLDDSEADKLYKAVTSARFGNPNTGFWLALGGWTFNDNNTIFQPVFGQIASNGGFRRQFAENLVAFMSEYGFDGVDIDWEYPGAGDRGGTKNDYDNFPLLLQAIRQAFNDHGHGRWGISITAPSSYWYLQWFNLGELVKHVNYINLMSYDLHGIWDQNNEIGKQILAHTNLTEVDHALELFWRNNVDPKMINLGVAFYGRSYKLADASCRLPGCRFSGPGDKGECSNTEGYLSYREIMDKIKQAGDSAEELWDEVAGVKMLVYDSNNWISYDDSTTFQQKVDFANQRGLAGLMIWAVDQDDDGFNALQGLTNKNVDSVIPESDVMGDFDISRCYITDCGGECPRESGLKEMTRLNLNEQGKGCPKSGKDSQQRALCCPPWGAPDPATCHWTKGCNDKCSVGETTLAVDDYGGGSFCSANRKQFCCPASNIDRALSECQWVKIDSSLIRAKSQLRELQGPRPKAKAVGLEAKSLTVAIRLMGGTLPVALDHLFPEYQEIPADDEAVYQEALDSTWSWDIDPDTTPFAWVVMVGPPESVQSLDKRDGSSLETFDCPNPDAGDYSVQTFKAVCLAESEDHDCEDLLLGDGAYGTIARLPPSCGPDEWVRVVAFKEIDNSTLPHHLVKRSTPASKVYEIKYDYRIRDVASDEIFVRIDTSSHELYWSKVVASELQTKKRSQDDLQNNMNNGTKKRSGISDWREPHMEWFRQHELRKRGAGNDGWWKNLFNSFLTDGSDSSGEAASYQFDQVLYEASISCPPSFDASMSARVQGSIDADLDYGVSLIGRVKDTKFEQAFAYFSIKEFDANAQIYLEGEAQFTFESREAHLLSNFAPWGGSFNIKGLVTIGPFMDLTAQIDAIATLSGHFASGVEISNRRFSTDEASPLTWMYPPSMESLPDPKALYSGMFPSSTTIRPYRKVSVAAQGSVALTLTPSISFKVQVDINGLLQTDTHITAAFPNRMVIGVGTSSTCPNGLQYRMDYQQLFNLITNTTSLGWDMPTKKIYEATKQLIPPQCYSFTADSVTPGNLLEARVIGNATDISGLHSIQPRADGGGQGPAVNPLFPDPRGSCLVCPRDTFFASGVCSDFYDQDGNPINAECRTVDDDLASKKRSKDTDTKSLRPEYEGILRWFQKRGSIVKRGKDSFSICGKLGPLINFASLDFPPSSSLINGYRGITYKTYSPDNMDDVHNYGFGEQMTPALANSNLYGSEHILEFQVLKQFFTLWDTYKQNELGKGKSQTYPNAASGQFAASRPLKKDNWLRSPTWTFCEHLKFWLDSIPITATWYDQQVYQSGALSQTMIQALPNNRFYYDELVLLDSRTNTIKQAESMENNAAVITDPNYVTQPYQRLGLASCFKRFMFDKTALAGQKMGMQLIEGLHAVNKKLAKAASGTAGGGTTTGAQQLNPDIMKQYDELQEALIGLGFWSWHPDSGDPNANNPFQAWSTEAKCYLDVLELEKE</sequence>
<keyword evidence="8" id="KW-0146">Chitin degradation</keyword>
<dbReference type="GO" id="GO:0006032">
    <property type="term" value="P:chitin catabolic process"/>
    <property type="evidence" value="ECO:0007669"/>
    <property type="project" value="UniProtKB-KW"/>
</dbReference>
<comment type="caution">
    <text evidence="12">Lacks conserved residue(s) required for the propagation of feature annotation.</text>
</comment>
<comment type="caution">
    <text evidence="18">The sequence shown here is derived from an EMBL/GenBank/DDBJ whole genome shotgun (WGS) entry which is preliminary data.</text>
</comment>
<evidence type="ECO:0000256" key="5">
    <source>
        <dbReference type="ARBA" id="ARBA00022525"/>
    </source>
</evidence>
<feature type="domain" description="Chitin-binding type-1" evidence="16">
    <location>
        <begin position="70"/>
        <end position="108"/>
    </location>
</feature>
<keyword evidence="10 13" id="KW-0326">Glycosidase</keyword>
<evidence type="ECO:0000313" key="18">
    <source>
        <dbReference type="EMBL" id="PNP44197.1"/>
    </source>
</evidence>
<evidence type="ECO:0000313" key="19">
    <source>
        <dbReference type="Proteomes" id="UP000236290"/>
    </source>
</evidence>
<evidence type="ECO:0000256" key="10">
    <source>
        <dbReference type="ARBA" id="ARBA00023295"/>
    </source>
</evidence>
<dbReference type="SMART" id="SM00636">
    <property type="entry name" value="Glyco_18"/>
    <property type="match status" value="1"/>
</dbReference>
<protein>
    <recommendedName>
        <fullName evidence="4">chitinase</fullName>
        <ecNumber evidence="4">3.2.1.14</ecNumber>
    </recommendedName>
</protein>
<evidence type="ECO:0000256" key="2">
    <source>
        <dbReference type="ARBA" id="ARBA00004613"/>
    </source>
</evidence>
<gene>
    <name evidence="18" type="ORF">THARTR1_11088</name>
</gene>
<feature type="region of interest" description="Disordered" evidence="14">
    <location>
        <begin position="894"/>
        <end position="914"/>
    </location>
</feature>
<keyword evidence="7 13" id="KW-0378">Hydrolase</keyword>
<keyword evidence="9" id="KW-0119">Carbohydrate metabolism</keyword>